<comment type="caution">
    <text evidence="1">The sequence shown here is derived from an EMBL/GenBank/DDBJ whole genome shotgun (WGS) entry which is preliminary data.</text>
</comment>
<organism evidence="1 2">
    <name type="scientific">Diversispora eburnea</name>
    <dbReference type="NCBI Taxonomy" id="1213867"/>
    <lineage>
        <taxon>Eukaryota</taxon>
        <taxon>Fungi</taxon>
        <taxon>Fungi incertae sedis</taxon>
        <taxon>Mucoromycota</taxon>
        <taxon>Glomeromycotina</taxon>
        <taxon>Glomeromycetes</taxon>
        <taxon>Diversisporales</taxon>
        <taxon>Diversisporaceae</taxon>
        <taxon>Diversispora</taxon>
    </lineage>
</organism>
<feature type="non-terminal residue" evidence="1">
    <location>
        <position position="1"/>
    </location>
</feature>
<reference evidence="1" key="1">
    <citation type="submission" date="2021-06" db="EMBL/GenBank/DDBJ databases">
        <authorList>
            <person name="Kallberg Y."/>
            <person name="Tangrot J."/>
            <person name="Rosling A."/>
        </authorList>
    </citation>
    <scope>NUCLEOTIDE SEQUENCE</scope>
    <source>
        <strain evidence="1">AZ414A</strain>
    </source>
</reference>
<accession>A0A9N9BMY0</accession>
<keyword evidence="2" id="KW-1185">Reference proteome</keyword>
<evidence type="ECO:0000313" key="2">
    <source>
        <dbReference type="Proteomes" id="UP000789706"/>
    </source>
</evidence>
<dbReference type="AlphaFoldDB" id="A0A9N9BMY0"/>
<dbReference type="EMBL" id="CAJVPK010001147">
    <property type="protein sequence ID" value="CAG8573586.1"/>
    <property type="molecule type" value="Genomic_DNA"/>
</dbReference>
<proteinExistence type="predicted"/>
<evidence type="ECO:0000313" key="1">
    <source>
        <dbReference type="EMBL" id="CAG8573586.1"/>
    </source>
</evidence>
<gene>
    <name evidence="1" type="ORF">DEBURN_LOCUS8209</name>
</gene>
<dbReference type="Proteomes" id="UP000789706">
    <property type="component" value="Unassembled WGS sequence"/>
</dbReference>
<sequence>KKKSKECSNSVVGGVGVGGIDSAFNICKSGNISDIGDIGVKVGPVYQEVE</sequence>
<name>A0A9N9BMY0_9GLOM</name>
<protein>
    <submittedName>
        <fullName evidence="1">9635_t:CDS:1</fullName>
    </submittedName>
</protein>